<keyword evidence="4 5" id="KW-0472">Membrane</keyword>
<gene>
    <name evidence="6" type="ORF">SAMN05421854_106195</name>
</gene>
<keyword evidence="2 5" id="KW-0812">Transmembrane</keyword>
<dbReference type="Proteomes" id="UP000199137">
    <property type="component" value="Unassembled WGS sequence"/>
</dbReference>
<evidence type="ECO:0000256" key="1">
    <source>
        <dbReference type="ARBA" id="ARBA00004141"/>
    </source>
</evidence>
<dbReference type="InterPro" id="IPR003339">
    <property type="entry name" value="ABC/ECF_trnsptr_transmembrane"/>
</dbReference>
<dbReference type="PANTHER" id="PTHR33514:SF15">
    <property type="entry name" value="COBALT TRANSPORT PROTEIN"/>
    <property type="match status" value="1"/>
</dbReference>
<reference evidence="6 7" key="1">
    <citation type="submission" date="2016-10" db="EMBL/GenBank/DDBJ databases">
        <authorList>
            <person name="de Groot N.N."/>
        </authorList>
    </citation>
    <scope>NUCLEOTIDE SEQUENCE [LARGE SCALE GENOMIC DNA]</scope>
    <source>
        <strain evidence="6 7">DSM 44637</strain>
    </source>
</reference>
<evidence type="ECO:0000256" key="5">
    <source>
        <dbReference type="SAM" id="Phobius"/>
    </source>
</evidence>
<dbReference type="OrthoDB" id="5187293at2"/>
<dbReference type="AlphaFoldDB" id="A0A1I5S5I6"/>
<name>A0A1I5S5I6_9PSEU</name>
<dbReference type="Pfam" id="PF02361">
    <property type="entry name" value="CbiQ"/>
    <property type="match status" value="1"/>
</dbReference>
<dbReference type="GO" id="GO:0005886">
    <property type="term" value="C:plasma membrane"/>
    <property type="evidence" value="ECO:0007669"/>
    <property type="project" value="TreeGrafter"/>
</dbReference>
<protein>
    <submittedName>
        <fullName evidence="6">Energy-coupling factor transport system permease protein</fullName>
    </submittedName>
</protein>
<feature type="transmembrane region" description="Helical" evidence="5">
    <location>
        <begin position="234"/>
        <end position="253"/>
    </location>
</feature>
<feature type="transmembrane region" description="Helical" evidence="5">
    <location>
        <begin position="259"/>
        <end position="278"/>
    </location>
</feature>
<dbReference type="CDD" id="cd16914">
    <property type="entry name" value="EcfT"/>
    <property type="match status" value="1"/>
</dbReference>
<evidence type="ECO:0000313" key="7">
    <source>
        <dbReference type="Proteomes" id="UP000199137"/>
    </source>
</evidence>
<dbReference type="EMBL" id="FOWC01000006">
    <property type="protein sequence ID" value="SFP65989.1"/>
    <property type="molecule type" value="Genomic_DNA"/>
</dbReference>
<dbReference type="STRING" id="112413.SAMN05421854_106195"/>
<sequence>MIGAAALPRMLHPAAWWIWALGMATAASRTTNPLLLALVLAVAGVVVAARRGEAPWAKGFRAYLILALVVIGFRVLFRILLGSAFTGGGHLLFTVPRIPLPHWMAGVRLGGPVELEGILSAAYDGLRLATLLVCVGAANTLANPKRVLRMLPGALYEIGTTVVIALTVAPQLIESGQRIMRARALRGVTGKLFRTVALPVLADALDRAIALAAAMDSRGYGQRWERSAAARRSAAVLMLAGLLGLCVGSYGLLAADQHGYGPAMLVAGAAVCCLGLYLGGRRIQRTCYRPDPWSAPEWAVAASGAVVAVLVAVADPVVLNPPLLAPGMDLLALAGMLAGALPAVAAPPPPALTARYRTGELR</sequence>
<feature type="transmembrane region" description="Helical" evidence="5">
    <location>
        <begin position="330"/>
        <end position="347"/>
    </location>
</feature>
<organism evidence="6 7">
    <name type="scientific">Amycolatopsis rubida</name>
    <dbReference type="NCBI Taxonomy" id="112413"/>
    <lineage>
        <taxon>Bacteria</taxon>
        <taxon>Bacillati</taxon>
        <taxon>Actinomycetota</taxon>
        <taxon>Actinomycetes</taxon>
        <taxon>Pseudonocardiales</taxon>
        <taxon>Pseudonocardiaceae</taxon>
        <taxon>Amycolatopsis</taxon>
    </lineage>
</organism>
<feature type="transmembrane region" description="Helical" evidence="5">
    <location>
        <begin position="298"/>
        <end position="318"/>
    </location>
</feature>
<feature type="transmembrane region" description="Helical" evidence="5">
    <location>
        <begin position="62"/>
        <end position="81"/>
    </location>
</feature>
<evidence type="ECO:0000256" key="3">
    <source>
        <dbReference type="ARBA" id="ARBA00022989"/>
    </source>
</evidence>
<dbReference type="RefSeq" id="WP_093574633.1">
    <property type="nucleotide sequence ID" value="NZ_FOWC01000006.1"/>
</dbReference>
<proteinExistence type="predicted"/>
<accession>A0A1I5S5I6</accession>
<dbReference type="PANTHER" id="PTHR33514">
    <property type="entry name" value="PROTEIN ABCI12, CHLOROPLASTIC"/>
    <property type="match status" value="1"/>
</dbReference>
<keyword evidence="3 5" id="KW-1133">Transmembrane helix</keyword>
<evidence type="ECO:0000256" key="2">
    <source>
        <dbReference type="ARBA" id="ARBA00022692"/>
    </source>
</evidence>
<feature type="transmembrane region" description="Helical" evidence="5">
    <location>
        <begin position="33"/>
        <end position="50"/>
    </location>
</feature>
<comment type="subcellular location">
    <subcellularLocation>
        <location evidence="1">Membrane</location>
        <topology evidence="1">Multi-pass membrane protein</topology>
    </subcellularLocation>
</comment>
<evidence type="ECO:0000256" key="4">
    <source>
        <dbReference type="ARBA" id="ARBA00023136"/>
    </source>
</evidence>
<evidence type="ECO:0000313" key="6">
    <source>
        <dbReference type="EMBL" id="SFP65989.1"/>
    </source>
</evidence>
<feature type="transmembrane region" description="Helical" evidence="5">
    <location>
        <begin position="154"/>
        <end position="173"/>
    </location>
</feature>